<evidence type="ECO:0000313" key="1">
    <source>
        <dbReference type="EMBL" id="CAJ0604081.1"/>
    </source>
</evidence>
<dbReference type="EMBL" id="CATQJL010000305">
    <property type="protein sequence ID" value="CAJ0604081.1"/>
    <property type="molecule type" value="Genomic_DNA"/>
</dbReference>
<gene>
    <name evidence="1" type="ORF">CYNAS_LOCUS16064</name>
</gene>
<sequence length="239" mass="26699">MFMDKLLSIMTEYGEAAVFTGSHTNINAKTRANMDDHIPAFEEPFLREGTQCLLRKVANDFNALHKADRRYGDLLARSVEMIFRMVNHANQDVRTYAEESLDAVLREVVVPSIELLDKIMADPLPWLWEFIPLKFDLAAAFRPKVASVADMVSRTAFPVFGEVSLPSSSLRSMLDVSETGTGICDVNTPLLLPERSAGPSSSSRSSFPTVEDEVIDPLHADLYEEDRSVNFESDPARLD</sequence>
<protein>
    <submittedName>
        <fullName evidence="1">Uncharacterized protein</fullName>
    </submittedName>
</protein>
<dbReference type="Proteomes" id="UP001176961">
    <property type="component" value="Unassembled WGS sequence"/>
</dbReference>
<comment type="caution">
    <text evidence="1">The sequence shown here is derived from an EMBL/GenBank/DDBJ whole genome shotgun (WGS) entry which is preliminary data.</text>
</comment>
<evidence type="ECO:0000313" key="2">
    <source>
        <dbReference type="Proteomes" id="UP001176961"/>
    </source>
</evidence>
<name>A0AA36H4P8_CYLNA</name>
<dbReference type="AlphaFoldDB" id="A0AA36H4P8"/>
<reference evidence="1" key="1">
    <citation type="submission" date="2023-07" db="EMBL/GenBank/DDBJ databases">
        <authorList>
            <consortium name="CYATHOMIX"/>
        </authorList>
    </citation>
    <scope>NUCLEOTIDE SEQUENCE</scope>
    <source>
        <strain evidence="1">N/A</strain>
    </source>
</reference>
<accession>A0AA36H4P8</accession>
<keyword evidence="2" id="KW-1185">Reference proteome</keyword>
<organism evidence="1 2">
    <name type="scientific">Cylicocyclus nassatus</name>
    <name type="common">Nematode worm</name>
    <dbReference type="NCBI Taxonomy" id="53992"/>
    <lineage>
        <taxon>Eukaryota</taxon>
        <taxon>Metazoa</taxon>
        <taxon>Ecdysozoa</taxon>
        <taxon>Nematoda</taxon>
        <taxon>Chromadorea</taxon>
        <taxon>Rhabditida</taxon>
        <taxon>Rhabditina</taxon>
        <taxon>Rhabditomorpha</taxon>
        <taxon>Strongyloidea</taxon>
        <taxon>Strongylidae</taxon>
        <taxon>Cylicocyclus</taxon>
    </lineage>
</organism>
<proteinExistence type="predicted"/>